<organism evidence="3 4">
    <name type="scientific">Ponticaulis profundi</name>
    <dbReference type="NCBI Taxonomy" id="2665222"/>
    <lineage>
        <taxon>Bacteria</taxon>
        <taxon>Pseudomonadati</taxon>
        <taxon>Pseudomonadota</taxon>
        <taxon>Alphaproteobacteria</taxon>
        <taxon>Hyphomonadales</taxon>
        <taxon>Hyphomonadaceae</taxon>
        <taxon>Ponticaulis</taxon>
    </lineage>
</organism>
<accession>A0ABW1S9U7</accession>
<sequence length="199" mass="21829">MSGAVDFYFDFVSPMSYIGLARLQDVQARTGCNINFHPFFLGGVMKAAGVQPPPTIPAKAAFIQRDMARHAKRFAKPFVFNPAFPMNTRSLLIAATGLEGDERLPAFISFGFSLVWEKAVDVSRPDLLQAAWVDAPIGFDAFEALAGDEAHAARLKANTQKAVERGAFGAPTFFVGDEMFFGQDRLDFVEDALTAKNWI</sequence>
<keyword evidence="4" id="KW-1185">Reference proteome</keyword>
<dbReference type="Gene3D" id="3.40.30.10">
    <property type="entry name" value="Glutaredoxin"/>
    <property type="match status" value="1"/>
</dbReference>
<comment type="similarity">
    <text evidence="1">Belongs to the GST superfamily. NadH family.</text>
</comment>
<name>A0ABW1S9U7_9PROT</name>
<evidence type="ECO:0000259" key="2">
    <source>
        <dbReference type="Pfam" id="PF01323"/>
    </source>
</evidence>
<dbReference type="PIRSF" id="PIRSF006386">
    <property type="entry name" value="HCCAis_GSTk"/>
    <property type="match status" value="1"/>
</dbReference>
<reference evidence="4" key="1">
    <citation type="journal article" date="2019" name="Int. J. Syst. Evol. Microbiol.">
        <title>The Global Catalogue of Microorganisms (GCM) 10K type strain sequencing project: providing services to taxonomists for standard genome sequencing and annotation.</title>
        <authorList>
            <consortium name="The Broad Institute Genomics Platform"/>
            <consortium name="The Broad Institute Genome Sequencing Center for Infectious Disease"/>
            <person name="Wu L."/>
            <person name="Ma J."/>
        </authorList>
    </citation>
    <scope>NUCLEOTIDE SEQUENCE [LARGE SCALE GENOMIC DNA]</scope>
    <source>
        <strain evidence="4">CGMCC-1.15741</strain>
    </source>
</reference>
<dbReference type="Proteomes" id="UP001596303">
    <property type="component" value="Unassembled WGS sequence"/>
</dbReference>
<dbReference type="InterPro" id="IPR051924">
    <property type="entry name" value="GST_Kappa/NadH"/>
</dbReference>
<dbReference type="PANTHER" id="PTHR42943:SF2">
    <property type="entry name" value="GLUTATHIONE S-TRANSFERASE KAPPA 1"/>
    <property type="match status" value="1"/>
</dbReference>
<dbReference type="Pfam" id="PF01323">
    <property type="entry name" value="DSBA"/>
    <property type="match status" value="1"/>
</dbReference>
<dbReference type="EC" id="5.99.1.4" evidence="1"/>
<comment type="caution">
    <text evidence="3">The sequence shown here is derived from an EMBL/GenBank/DDBJ whole genome shotgun (WGS) entry which is preliminary data.</text>
</comment>
<keyword evidence="1 3" id="KW-0413">Isomerase</keyword>
<dbReference type="InterPro" id="IPR036249">
    <property type="entry name" value="Thioredoxin-like_sf"/>
</dbReference>
<dbReference type="InterPro" id="IPR014440">
    <property type="entry name" value="HCCAis_GSTk"/>
</dbReference>
<proteinExistence type="inferred from homology"/>
<dbReference type="SUPFAM" id="SSF52833">
    <property type="entry name" value="Thioredoxin-like"/>
    <property type="match status" value="1"/>
</dbReference>
<comment type="catalytic activity">
    <reaction evidence="1">
        <text>2-hydroxychromene-2-carboxylate = (3E)-4-(2-hydroxyphenyl)-2-oxobut-3-enoate</text>
        <dbReference type="Rhea" id="RHEA:27401"/>
        <dbReference type="ChEBI" id="CHEBI:59350"/>
        <dbReference type="ChEBI" id="CHEBI:59353"/>
        <dbReference type="EC" id="5.99.1.4"/>
    </reaction>
</comment>
<dbReference type="EMBL" id="JBHSSW010000009">
    <property type="protein sequence ID" value="MFC6198036.1"/>
    <property type="molecule type" value="Genomic_DNA"/>
</dbReference>
<protein>
    <recommendedName>
        <fullName evidence="1">2-hydroxychromene-2-carboxylate isomerase</fullName>
        <ecNumber evidence="1">5.99.1.4</ecNumber>
    </recommendedName>
</protein>
<dbReference type="GO" id="GO:0016853">
    <property type="term" value="F:isomerase activity"/>
    <property type="evidence" value="ECO:0007669"/>
    <property type="project" value="UniProtKB-KW"/>
</dbReference>
<dbReference type="CDD" id="cd03022">
    <property type="entry name" value="DsbA_HCCA_Iso"/>
    <property type="match status" value="1"/>
</dbReference>
<evidence type="ECO:0000313" key="4">
    <source>
        <dbReference type="Proteomes" id="UP001596303"/>
    </source>
</evidence>
<feature type="domain" description="DSBA-like thioredoxin" evidence="2">
    <location>
        <begin position="5"/>
        <end position="193"/>
    </location>
</feature>
<dbReference type="RefSeq" id="WP_377377821.1">
    <property type="nucleotide sequence ID" value="NZ_JBHSSW010000009.1"/>
</dbReference>
<evidence type="ECO:0000313" key="3">
    <source>
        <dbReference type="EMBL" id="MFC6198036.1"/>
    </source>
</evidence>
<gene>
    <name evidence="3" type="ORF">ACFQDM_08100</name>
</gene>
<dbReference type="InterPro" id="IPR001853">
    <property type="entry name" value="DSBA-like_thioredoxin_dom"/>
</dbReference>
<dbReference type="InterPro" id="IPR044087">
    <property type="entry name" value="NahD-like"/>
</dbReference>
<dbReference type="PANTHER" id="PTHR42943">
    <property type="entry name" value="GLUTATHIONE S-TRANSFERASE KAPPA"/>
    <property type="match status" value="1"/>
</dbReference>
<evidence type="ECO:0000256" key="1">
    <source>
        <dbReference type="PIRNR" id="PIRNR006386"/>
    </source>
</evidence>